<dbReference type="InterPro" id="IPR006620">
    <property type="entry name" value="Pro_4_hyd_alph"/>
</dbReference>
<dbReference type="GO" id="GO:0031543">
    <property type="term" value="F:peptidyl-proline dioxygenase activity"/>
    <property type="evidence" value="ECO:0007669"/>
    <property type="project" value="UniProtKB-ARBA"/>
</dbReference>
<evidence type="ECO:0000256" key="1">
    <source>
        <dbReference type="ARBA" id="ARBA00001782"/>
    </source>
</evidence>
<feature type="compositionally biased region" description="Acidic residues" evidence="26">
    <location>
        <begin position="922"/>
        <end position="946"/>
    </location>
</feature>
<dbReference type="EMBL" id="JAGPUO010000003">
    <property type="protein sequence ID" value="KAG5664112.1"/>
    <property type="molecule type" value="Genomic_DNA"/>
</dbReference>
<evidence type="ECO:0000256" key="14">
    <source>
        <dbReference type="ARBA" id="ARBA00022896"/>
    </source>
</evidence>
<dbReference type="CDD" id="cd00429">
    <property type="entry name" value="RPE"/>
    <property type="match status" value="1"/>
</dbReference>
<feature type="compositionally biased region" description="Basic and acidic residues" evidence="26">
    <location>
        <begin position="836"/>
        <end position="845"/>
    </location>
</feature>
<organism evidence="28 29">
    <name type="scientific">Fusarium avenaceum</name>
    <dbReference type="NCBI Taxonomy" id="40199"/>
    <lineage>
        <taxon>Eukaryota</taxon>
        <taxon>Fungi</taxon>
        <taxon>Dikarya</taxon>
        <taxon>Ascomycota</taxon>
        <taxon>Pezizomycotina</taxon>
        <taxon>Sordariomycetes</taxon>
        <taxon>Hypocreomycetidae</taxon>
        <taxon>Hypocreales</taxon>
        <taxon>Nectriaceae</taxon>
        <taxon>Fusarium</taxon>
        <taxon>Fusarium tricinctum species complex</taxon>
    </lineage>
</organism>
<dbReference type="Gene3D" id="2.60.120.620">
    <property type="entry name" value="q2cbj1_9rhob like domain"/>
    <property type="match status" value="1"/>
</dbReference>
<dbReference type="InterPro" id="IPR043044">
    <property type="entry name" value="TPA1/Ofd1_C"/>
</dbReference>
<dbReference type="AlphaFoldDB" id="A0A9P7H719"/>
<dbReference type="PROSITE" id="PS01086">
    <property type="entry name" value="RIBUL_P_3_EPIMER_2"/>
    <property type="match status" value="1"/>
</dbReference>
<dbReference type="SUPFAM" id="SSF51366">
    <property type="entry name" value="Ribulose-phoshate binding barrel"/>
    <property type="match status" value="1"/>
</dbReference>
<comment type="pathway">
    <text evidence="8">Carbohydrate degradation; pentose phosphate pathway; D-xylulose 5-phosphate from D-ribulose 5-phosphate (non-oxidative stage): step 1/1.</text>
</comment>
<comment type="similarity">
    <text evidence="9">Belongs to the TPA1 family.</text>
</comment>
<dbReference type="GO" id="GO:0006449">
    <property type="term" value="P:regulation of translational termination"/>
    <property type="evidence" value="ECO:0007669"/>
    <property type="project" value="TreeGrafter"/>
</dbReference>
<keyword evidence="18" id="KW-0413">Isomerase</keyword>
<evidence type="ECO:0000259" key="27">
    <source>
        <dbReference type="PROSITE" id="PS51471"/>
    </source>
</evidence>
<evidence type="ECO:0000256" key="22">
    <source>
        <dbReference type="ARBA" id="ARBA00030599"/>
    </source>
</evidence>
<evidence type="ECO:0000256" key="26">
    <source>
        <dbReference type="SAM" id="MobiDB-lite"/>
    </source>
</evidence>
<dbReference type="InterPro" id="IPR051842">
    <property type="entry name" value="uS12_prolyl_hydroxylase"/>
</dbReference>
<feature type="region of interest" description="Disordered" evidence="26">
    <location>
        <begin position="920"/>
        <end position="958"/>
    </location>
</feature>
<keyword evidence="14" id="KW-0847">Vitamin C</keyword>
<dbReference type="Proteomes" id="UP000782241">
    <property type="component" value="Unassembled WGS sequence"/>
</dbReference>
<evidence type="ECO:0000256" key="20">
    <source>
        <dbReference type="ARBA" id="ARBA00023285"/>
    </source>
</evidence>
<dbReference type="Gene3D" id="3.60.130.20">
    <property type="entry name" value="Oxoglutarate/iron-dependent oxygenase, C-terminal degradation domain"/>
    <property type="match status" value="1"/>
</dbReference>
<dbReference type="InterPro" id="IPR026019">
    <property type="entry name" value="Ribul_P_3_epim"/>
</dbReference>
<dbReference type="InterPro" id="IPR000056">
    <property type="entry name" value="Ribul_P_3_epim-like"/>
</dbReference>
<evidence type="ECO:0000256" key="16">
    <source>
        <dbReference type="ARBA" id="ARBA00023002"/>
    </source>
</evidence>
<keyword evidence="15" id="KW-0223">Dioxygenase</keyword>
<feature type="domain" description="Fe2OG dioxygenase" evidence="27">
    <location>
        <begin position="461"/>
        <end position="586"/>
    </location>
</feature>
<evidence type="ECO:0000313" key="29">
    <source>
        <dbReference type="Proteomes" id="UP000782241"/>
    </source>
</evidence>
<comment type="catalytic activity">
    <reaction evidence="1">
        <text>D-ribulose 5-phosphate = D-xylulose 5-phosphate</text>
        <dbReference type="Rhea" id="RHEA:13677"/>
        <dbReference type="ChEBI" id="CHEBI:57737"/>
        <dbReference type="ChEBI" id="CHEBI:58121"/>
        <dbReference type="EC" id="5.1.3.1"/>
    </reaction>
</comment>
<feature type="compositionally biased region" description="Acidic residues" evidence="26">
    <location>
        <begin position="808"/>
        <end position="819"/>
    </location>
</feature>
<keyword evidence="29" id="KW-1185">Reference proteome</keyword>
<evidence type="ECO:0000256" key="5">
    <source>
        <dbReference type="ARBA" id="ARBA00001954"/>
    </source>
</evidence>
<comment type="caution">
    <text evidence="28">The sequence shown here is derived from an EMBL/GenBank/DDBJ whole genome shotgun (WGS) entry which is preliminary data.</text>
</comment>
<dbReference type="PANTHER" id="PTHR12117:SF0">
    <property type="entry name" value="PROLYL 3-HYDROXYLASE OGFOD1"/>
    <property type="match status" value="1"/>
</dbReference>
<evidence type="ECO:0000256" key="12">
    <source>
        <dbReference type="ARBA" id="ARBA00013920"/>
    </source>
</evidence>
<comment type="similarity">
    <text evidence="10">Belongs to the ribulose-phosphate 3-epimerase family.</text>
</comment>
<dbReference type="GO" id="GO:0010604">
    <property type="term" value="P:positive regulation of macromolecule metabolic process"/>
    <property type="evidence" value="ECO:0007669"/>
    <property type="project" value="UniProtKB-ARBA"/>
</dbReference>
<evidence type="ECO:0000256" key="13">
    <source>
        <dbReference type="ARBA" id="ARBA00022723"/>
    </source>
</evidence>
<comment type="catalytic activity">
    <reaction evidence="23">
        <text>[ribosomal protein uS12]-L-proline + 2-oxoglutarate + O2 = [ribosomal protein uS12]-(3S)-3-hydroxy-L-proline + succinate + CO2</text>
        <dbReference type="Rhea" id="RHEA:54156"/>
        <dbReference type="Rhea" id="RHEA-COMP:13816"/>
        <dbReference type="Rhea" id="RHEA-COMP:13818"/>
        <dbReference type="ChEBI" id="CHEBI:15379"/>
        <dbReference type="ChEBI" id="CHEBI:16526"/>
        <dbReference type="ChEBI" id="CHEBI:16810"/>
        <dbReference type="ChEBI" id="CHEBI:30031"/>
        <dbReference type="ChEBI" id="CHEBI:50342"/>
        <dbReference type="ChEBI" id="CHEBI:85428"/>
    </reaction>
</comment>
<keyword evidence="13" id="KW-0479">Metal-binding</keyword>
<evidence type="ECO:0000256" key="7">
    <source>
        <dbReference type="ARBA" id="ARBA00004123"/>
    </source>
</evidence>
<dbReference type="GO" id="GO:0005737">
    <property type="term" value="C:cytoplasm"/>
    <property type="evidence" value="ECO:0007669"/>
    <property type="project" value="TreeGrafter"/>
</dbReference>
<dbReference type="Pfam" id="PF00834">
    <property type="entry name" value="Ribul_P_3_epim"/>
    <property type="match status" value="1"/>
</dbReference>
<dbReference type="Pfam" id="PF10637">
    <property type="entry name" value="Ofd1_CTDD"/>
    <property type="match status" value="1"/>
</dbReference>
<dbReference type="Gene3D" id="3.20.20.70">
    <property type="entry name" value="Aldolase class I"/>
    <property type="match status" value="1"/>
</dbReference>
<dbReference type="InterPro" id="IPR013785">
    <property type="entry name" value="Aldolase_TIM"/>
</dbReference>
<keyword evidence="20" id="KW-0170">Cobalt</keyword>
<dbReference type="SMART" id="SM00702">
    <property type="entry name" value="P4Hc"/>
    <property type="match status" value="1"/>
</dbReference>
<evidence type="ECO:0000256" key="18">
    <source>
        <dbReference type="ARBA" id="ARBA00023235"/>
    </source>
</evidence>
<comment type="cofactor">
    <cofactor evidence="3">
        <name>Co(2+)</name>
        <dbReference type="ChEBI" id="CHEBI:48828"/>
    </cofactor>
</comment>
<dbReference type="InterPro" id="IPR005123">
    <property type="entry name" value="Oxoglu/Fe-dep_dioxygenase_dom"/>
</dbReference>
<comment type="cofactor">
    <cofactor evidence="4">
        <name>Zn(2+)</name>
        <dbReference type="ChEBI" id="CHEBI:29105"/>
    </cofactor>
</comment>
<dbReference type="GO" id="GO:0009896">
    <property type="term" value="P:positive regulation of catabolic process"/>
    <property type="evidence" value="ECO:0007669"/>
    <property type="project" value="UniProtKB-ARBA"/>
</dbReference>
<dbReference type="Pfam" id="PF13661">
    <property type="entry name" value="2OG-FeII_Oxy_4"/>
    <property type="match status" value="1"/>
</dbReference>
<feature type="region of interest" description="Disordered" evidence="26">
    <location>
        <begin position="799"/>
        <end position="847"/>
    </location>
</feature>
<evidence type="ECO:0000256" key="17">
    <source>
        <dbReference type="ARBA" id="ARBA00023004"/>
    </source>
</evidence>
<accession>A0A9P7H719</accession>
<dbReference type="PANTHER" id="PTHR12117">
    <property type="entry name" value="HISTONE ACETYLTRANSFERASE COMPLEX"/>
    <property type="match status" value="1"/>
</dbReference>
<dbReference type="FunFam" id="3.20.20.70:FF:000130">
    <property type="entry name" value="Ribulose-phosphate 3-epimerase"/>
    <property type="match status" value="1"/>
</dbReference>
<comment type="cofactor">
    <cofactor evidence="5">
        <name>Fe(2+)</name>
        <dbReference type="ChEBI" id="CHEBI:29033"/>
    </cofactor>
</comment>
<comment type="cofactor">
    <cofactor evidence="6">
        <name>L-ascorbate</name>
        <dbReference type="ChEBI" id="CHEBI:38290"/>
    </cofactor>
</comment>
<dbReference type="FunFam" id="2.60.120.620:FF:000014">
    <property type="entry name" value="Prolyl 3,4-dihydroxylase TPA1"/>
    <property type="match status" value="1"/>
</dbReference>
<evidence type="ECO:0000256" key="15">
    <source>
        <dbReference type="ARBA" id="ARBA00022964"/>
    </source>
</evidence>
<evidence type="ECO:0000256" key="2">
    <source>
        <dbReference type="ARBA" id="ARBA00001936"/>
    </source>
</evidence>
<comment type="cofactor">
    <cofactor evidence="2">
        <name>Mn(2+)</name>
        <dbReference type="ChEBI" id="CHEBI:29035"/>
    </cofactor>
</comment>
<keyword evidence="17" id="KW-0408">Iron</keyword>
<dbReference type="HAMAP" id="MF_02227">
    <property type="entry name" value="RPE"/>
    <property type="match status" value="1"/>
</dbReference>
<proteinExistence type="inferred from homology"/>
<keyword evidence="16" id="KW-0560">Oxidoreductase</keyword>
<evidence type="ECO:0000313" key="28">
    <source>
        <dbReference type="EMBL" id="KAG5664112.1"/>
    </source>
</evidence>
<name>A0A9P7H719_9HYPO</name>
<evidence type="ECO:0000256" key="24">
    <source>
        <dbReference type="ARBA" id="ARBA00051966"/>
    </source>
</evidence>
<evidence type="ECO:0000256" key="23">
    <source>
        <dbReference type="ARBA" id="ARBA00047444"/>
    </source>
</evidence>
<dbReference type="GO" id="GO:0031418">
    <property type="term" value="F:L-ascorbic acid binding"/>
    <property type="evidence" value="ECO:0007669"/>
    <property type="project" value="UniProtKB-KW"/>
</dbReference>
<evidence type="ECO:0000256" key="10">
    <source>
        <dbReference type="ARBA" id="ARBA00009541"/>
    </source>
</evidence>
<keyword evidence="19" id="KW-0539">Nucleus</keyword>
<comment type="subcellular location">
    <subcellularLocation>
        <location evidence="7">Nucleus</location>
    </subcellularLocation>
</comment>
<evidence type="ECO:0000256" key="11">
    <source>
        <dbReference type="ARBA" id="ARBA00013188"/>
    </source>
</evidence>
<dbReference type="InterPro" id="IPR011060">
    <property type="entry name" value="RibuloseP-bd_barrel"/>
</dbReference>
<evidence type="ECO:0000256" key="3">
    <source>
        <dbReference type="ARBA" id="ARBA00001941"/>
    </source>
</evidence>
<dbReference type="PROSITE" id="PS01085">
    <property type="entry name" value="RIBUL_P_3_EPIMER_1"/>
    <property type="match status" value="1"/>
</dbReference>
<dbReference type="GO" id="GO:0005634">
    <property type="term" value="C:nucleus"/>
    <property type="evidence" value="ECO:0007669"/>
    <property type="project" value="UniProtKB-SubCell"/>
</dbReference>
<dbReference type="GO" id="GO:0005506">
    <property type="term" value="F:iron ion binding"/>
    <property type="evidence" value="ECO:0007669"/>
    <property type="project" value="InterPro"/>
</dbReference>
<gene>
    <name evidence="28" type="ORF">KAF25_006697</name>
</gene>
<evidence type="ECO:0000256" key="9">
    <source>
        <dbReference type="ARBA" id="ARBA00007443"/>
    </source>
</evidence>
<dbReference type="InterPro" id="IPR039558">
    <property type="entry name" value="TPA1/OFD1_N"/>
</dbReference>
<protein>
    <recommendedName>
        <fullName evidence="12">Ribulose-phosphate 3-epimerase</fullName>
        <ecNumber evidence="11">5.1.3.1</ecNumber>
    </recommendedName>
    <alternativeName>
        <fullName evidence="22">Pentose-5-phosphate 3-epimerase</fullName>
    </alternativeName>
    <alternativeName>
        <fullName evidence="21">RPE</fullName>
    </alternativeName>
    <alternativeName>
        <fullName evidence="25">uS12 prolyl 3,4-dihydroxylase</fullName>
    </alternativeName>
</protein>
<evidence type="ECO:0000256" key="6">
    <source>
        <dbReference type="ARBA" id="ARBA00001961"/>
    </source>
</evidence>
<evidence type="ECO:0000256" key="4">
    <source>
        <dbReference type="ARBA" id="ARBA00001947"/>
    </source>
</evidence>
<evidence type="ECO:0000256" key="8">
    <source>
        <dbReference type="ARBA" id="ARBA00005016"/>
    </source>
</evidence>
<dbReference type="GO" id="GO:0006098">
    <property type="term" value="P:pentose-phosphate shunt"/>
    <property type="evidence" value="ECO:0007669"/>
    <property type="project" value="InterPro"/>
</dbReference>
<evidence type="ECO:0000256" key="21">
    <source>
        <dbReference type="ARBA" id="ARBA00029933"/>
    </source>
</evidence>
<comment type="catalytic activity">
    <reaction evidence="24">
        <text>[ribosomal protein uS12]-(3S)-3-hydroxy-L-proline + 2-oxoglutarate + O2 = [ribosomal protein uS12]-(3S)-3,4-dihydroxy-L-proline + succinate + CO2</text>
        <dbReference type="Rhea" id="RHEA:54160"/>
        <dbReference type="Rhea" id="RHEA-COMP:13817"/>
        <dbReference type="Rhea" id="RHEA-COMP:13818"/>
        <dbReference type="ChEBI" id="CHEBI:15379"/>
        <dbReference type="ChEBI" id="CHEBI:16526"/>
        <dbReference type="ChEBI" id="CHEBI:16810"/>
        <dbReference type="ChEBI" id="CHEBI:30031"/>
        <dbReference type="ChEBI" id="CHEBI:85428"/>
        <dbReference type="ChEBI" id="CHEBI:138052"/>
    </reaction>
</comment>
<reference evidence="28" key="1">
    <citation type="submission" date="2021-04" db="EMBL/GenBank/DDBJ databases">
        <title>Draft genome of Fusarium avenaceum strain F156N33, isolated from an atmospheric sample in Virginia.</title>
        <authorList>
            <person name="Yang S."/>
            <person name="Vinatzer B.A."/>
            <person name="Coleman J."/>
        </authorList>
    </citation>
    <scope>NUCLEOTIDE SEQUENCE</scope>
    <source>
        <strain evidence="28">F156N33</strain>
    </source>
</reference>
<dbReference type="InterPro" id="IPR019601">
    <property type="entry name" value="Oxoglutarate/Fe-dep_Oase_C"/>
</dbReference>
<dbReference type="EC" id="5.1.3.1" evidence="11"/>
<dbReference type="GO" id="GO:0005975">
    <property type="term" value="P:carbohydrate metabolic process"/>
    <property type="evidence" value="ECO:0007669"/>
    <property type="project" value="InterPro"/>
</dbReference>
<dbReference type="GO" id="GO:0004750">
    <property type="term" value="F:D-ribulose-phosphate 3-epimerase activity"/>
    <property type="evidence" value="ECO:0007669"/>
    <property type="project" value="UniProtKB-EC"/>
</dbReference>
<evidence type="ECO:0000256" key="25">
    <source>
        <dbReference type="ARBA" id="ARBA00081607"/>
    </source>
</evidence>
<dbReference type="PROSITE" id="PS51471">
    <property type="entry name" value="FE2OG_OXY"/>
    <property type="match status" value="1"/>
</dbReference>
<sequence>MAPKTIIAPSILSADFAQLGHDCARTMEQGADWLHVDIMDGHFVPNITFGPPVVASIRGHVDQPTEAHGRGTFDCHMMIAEPKKWVKEFKKAGCNLYCFHYEAAFSSAAEAPEQETEEKTNPKALIRYIHDQGLLAGIAIKPDTSVDVLWEILENSEEKERPDMVLVMTVYPGFGGQKFMASELPKVQALREKYPDLNIEVDGGIGPKTIDEAAGAGANVIVAGSAVFGAKDPSEVIAQLRQSVDARSANGSNAEDGSIFGAKNFKSLAMSAHSLLCDFAQLPLPTSPRTPNFVPAETETLPSHLAQLLEIKSIARAIMKRKAGAAAGASKANKKKSKPSLGAEEAQKRFRAGLFDKKVLNSYTKQYAQSEPYKHAVINGLVDDSLLRSVRSEIKANVEFTPKETDIYKIHQSGDLANLDGLDDESLAKLPSLLKLRDAIYSESFRNYVSHITDCGPLSGRKTDMAINIYTPGCYLLCHDDVIGSRRVSYILYLVDPDTPWKPEWGGALRLFPVQEIKDKDGEVAKTPLPDVSKVIPPAWNQLSFFAVQPGESFHDVEEVYRAETKKQLEKQGGRIRMAISGWFHIPQIGEEGYIKGEEERNAKNSGLMQLQGNPAQYDMPQPQVMKVDKQTNQEGFDEADLEFLLKYISPAYLVPDALEEISETFNEMFEITLPDILGKKFAQRLRDYVEAEEKKPTPEDTPTIEKTSSWRVAKPPHKARYLYQQPSGPDKLRTSKEESPITELLDIFLPSRQFRQWLQMATNTTVESADLLARRFRRGLDYTLATGHEGKARVEINLGFSPSSGWGEDEEEDEEEETEKQNGKNAKGKGKAKAKAAEKKKEVEEVPEVGGQEIFMSGDDDADEDAAVYKAGGDDDNILFFQAPSWNKMTIVMRDSGILKFVKYISKSAKGDRWDISGAFEVEEEDDDDAGEGPAPDDDEEEEEFQGFSDRAESDSD</sequence>
<dbReference type="NCBIfam" id="NF004076">
    <property type="entry name" value="PRK05581.1-4"/>
    <property type="match status" value="1"/>
</dbReference>
<evidence type="ECO:0000256" key="19">
    <source>
        <dbReference type="ARBA" id="ARBA00023242"/>
    </source>
</evidence>